<evidence type="ECO:0000259" key="3">
    <source>
        <dbReference type="Pfam" id="PF26180"/>
    </source>
</evidence>
<name>A0A444X7Q6_ARAHY</name>
<dbReference type="PANTHER" id="PTHR45979:SF6">
    <property type="entry name" value="NUCLEOTIDYLTRANSFERASE DOMAIN PROTEIN"/>
    <property type="match status" value="1"/>
</dbReference>
<dbReference type="Pfam" id="PF26180">
    <property type="entry name" value="PAP-OAS1"/>
    <property type="match status" value="1"/>
</dbReference>
<feature type="domain" description="Poly(A) RNA polymerase mitochondrial-like central palm" evidence="2">
    <location>
        <begin position="46"/>
        <end position="169"/>
    </location>
</feature>
<comment type="caution">
    <text evidence="4">The sequence shown here is derived from an EMBL/GenBank/DDBJ whole genome shotgun (WGS) entry which is preliminary data.</text>
</comment>
<evidence type="ECO:0008006" key="6">
    <source>
        <dbReference type="Google" id="ProtNLM"/>
    </source>
</evidence>
<feature type="region of interest" description="Disordered" evidence="1">
    <location>
        <begin position="612"/>
        <end position="690"/>
    </location>
</feature>
<dbReference type="InterPro" id="IPR043519">
    <property type="entry name" value="NT_sf"/>
</dbReference>
<dbReference type="InterPro" id="IPR054708">
    <property type="entry name" value="MTPAP-like_central"/>
</dbReference>
<sequence length="690" mass="78029">MPVMRLYSLTAMMEDIQENLFPSSLPNEQPLSIDEELWLMAEERAQEILCIIQPNVISEVNRKEIIGYVQRLITGYYGAEVFTFGSVPLKTYLPDGDIDLTALGHENAEEDLAQTVFSILESSDNTEFQVKDVQHIRAQVQVVKCTVKDIAVDISFNQMAGLYALRFLEQVDQLVGKNHLFKRSIILIKAWCYYESRILGAHHGLLSTYALETLVLYIINRYHSSVRGPLEKKPSDCYCKQVLYRFLDYYSAFDWESDYVSVDGPKALSSLPEINETPDCERDGFLLNKEFLRKYRDMCSISARTYETTTHEFPTKHMNILDPLRNDNNLGRSVSRGNLHRIRFALSFGARKLKEILTLPGEKMGAALEGFFMNTLDRNGKGQRPDIEVPVPAFGTGRSEESVLLGDCESYYGALRYVQLHRKHAMPFAAYPSTPLSAAQADIHAVLTQQNWNVSYKRSSNLYVPIHTDVYVPRSTDVYAPIQNDVYVPTKIDVYAPAQTDVYGSTQTFYCPKASQASYSFEETGKSRGTGTYIPDVAHNSQWDMRIKGNKSRRYRPAKHSVSPKSPQKKQPSEEVHSDETPDASGNSRSFELANEEFPVLPNICQESMSEAQEPVSFNISEQSRSSSSSEVIFEFGTYRNSEAPKESSMPTKGEKEDSDLPSSEGRSAGCSRVAVQSRKEYIGNDKKRD</sequence>
<protein>
    <recommendedName>
        <fullName evidence="6">Polymerase nucleotidyl transferase domain-containing protein</fullName>
    </recommendedName>
</protein>
<dbReference type="Gene3D" id="3.30.460.10">
    <property type="entry name" value="Beta Polymerase, domain 2"/>
    <property type="match status" value="1"/>
</dbReference>
<feature type="compositionally biased region" description="Low complexity" evidence="1">
    <location>
        <begin position="617"/>
        <end position="630"/>
    </location>
</feature>
<feature type="region of interest" description="Disordered" evidence="1">
    <location>
        <begin position="548"/>
        <end position="589"/>
    </location>
</feature>
<organism evidence="4 5">
    <name type="scientific">Arachis hypogaea</name>
    <name type="common">Peanut</name>
    <dbReference type="NCBI Taxonomy" id="3818"/>
    <lineage>
        <taxon>Eukaryota</taxon>
        <taxon>Viridiplantae</taxon>
        <taxon>Streptophyta</taxon>
        <taxon>Embryophyta</taxon>
        <taxon>Tracheophyta</taxon>
        <taxon>Spermatophyta</taxon>
        <taxon>Magnoliopsida</taxon>
        <taxon>eudicotyledons</taxon>
        <taxon>Gunneridae</taxon>
        <taxon>Pentapetalae</taxon>
        <taxon>rosids</taxon>
        <taxon>fabids</taxon>
        <taxon>Fabales</taxon>
        <taxon>Fabaceae</taxon>
        <taxon>Papilionoideae</taxon>
        <taxon>50 kb inversion clade</taxon>
        <taxon>dalbergioids sensu lato</taxon>
        <taxon>Dalbergieae</taxon>
        <taxon>Pterocarpus clade</taxon>
        <taxon>Arachis</taxon>
    </lineage>
</organism>
<feature type="compositionally biased region" description="Basic and acidic residues" evidence="1">
    <location>
        <begin position="678"/>
        <end position="690"/>
    </location>
</feature>
<evidence type="ECO:0000256" key="1">
    <source>
        <dbReference type="SAM" id="MobiDB-lite"/>
    </source>
</evidence>
<dbReference type="PANTHER" id="PTHR45979">
    <property type="entry name" value="PAP/OAS1 SUBSTRATE-BINDING DOMAIN SUPERFAMILY"/>
    <property type="match status" value="1"/>
</dbReference>
<feature type="compositionally biased region" description="Basic residues" evidence="1">
    <location>
        <begin position="548"/>
        <end position="559"/>
    </location>
</feature>
<gene>
    <name evidence="4" type="ORF">Ahy_B10g105299</name>
</gene>
<dbReference type="Gene3D" id="1.10.1410.10">
    <property type="match status" value="1"/>
</dbReference>
<evidence type="ECO:0000313" key="5">
    <source>
        <dbReference type="Proteomes" id="UP000289738"/>
    </source>
</evidence>
<dbReference type="InterPro" id="IPR058921">
    <property type="entry name" value="PAP/OAS1-rel"/>
</dbReference>
<accession>A0A444X7Q6</accession>
<keyword evidence="5" id="KW-1185">Reference proteome</keyword>
<dbReference type="Proteomes" id="UP000289738">
    <property type="component" value="Chromosome B10"/>
</dbReference>
<dbReference type="SUPFAM" id="SSF81631">
    <property type="entry name" value="PAP/OAS1 substrate-binding domain"/>
    <property type="match status" value="1"/>
</dbReference>
<feature type="domain" description="PAP/OAS1 substrate-binding-related" evidence="3">
    <location>
        <begin position="175"/>
        <end position="376"/>
    </location>
</feature>
<evidence type="ECO:0000259" key="2">
    <source>
        <dbReference type="Pfam" id="PF22600"/>
    </source>
</evidence>
<evidence type="ECO:0000313" key="4">
    <source>
        <dbReference type="EMBL" id="RYQ85709.1"/>
    </source>
</evidence>
<dbReference type="CDD" id="cd05402">
    <property type="entry name" value="NT_PAP_TUTase"/>
    <property type="match status" value="1"/>
</dbReference>
<proteinExistence type="predicted"/>
<feature type="compositionally biased region" description="Basic and acidic residues" evidence="1">
    <location>
        <begin position="571"/>
        <end position="580"/>
    </location>
</feature>
<dbReference type="EMBL" id="SDMP01000020">
    <property type="protein sequence ID" value="RYQ85709.1"/>
    <property type="molecule type" value="Genomic_DNA"/>
</dbReference>
<dbReference type="AlphaFoldDB" id="A0A444X7Q6"/>
<reference evidence="4 5" key="1">
    <citation type="submission" date="2019-01" db="EMBL/GenBank/DDBJ databases">
        <title>Sequencing of cultivated peanut Arachis hypogaea provides insights into genome evolution and oil improvement.</title>
        <authorList>
            <person name="Chen X."/>
        </authorList>
    </citation>
    <scope>NUCLEOTIDE SEQUENCE [LARGE SCALE GENOMIC DNA]</scope>
    <source>
        <strain evidence="5">cv. Fuhuasheng</strain>
        <tissue evidence="4">Leaves</tissue>
    </source>
</reference>
<dbReference type="Pfam" id="PF22600">
    <property type="entry name" value="MTPAP-like_central"/>
    <property type="match status" value="1"/>
</dbReference>
<dbReference type="STRING" id="3818.A0A444X7Q6"/>
<dbReference type="InterPro" id="IPR058920">
    <property type="entry name" value="PAP-OAS1-bd-rel"/>
</dbReference>
<dbReference type="SUPFAM" id="SSF81301">
    <property type="entry name" value="Nucleotidyltransferase"/>
    <property type="match status" value="1"/>
</dbReference>